<keyword evidence="4 10" id="KW-0812">Transmembrane</keyword>
<feature type="domain" description="Methyl-accepting transducer" evidence="11">
    <location>
        <begin position="408"/>
        <end position="644"/>
    </location>
</feature>
<keyword evidence="2" id="KW-1003">Cell membrane</keyword>
<dbReference type="SMART" id="SM00304">
    <property type="entry name" value="HAMP"/>
    <property type="match status" value="1"/>
</dbReference>
<evidence type="ECO:0000256" key="9">
    <source>
        <dbReference type="PROSITE-ProRule" id="PRU00284"/>
    </source>
</evidence>
<dbReference type="PANTHER" id="PTHR32089">
    <property type="entry name" value="METHYL-ACCEPTING CHEMOTAXIS PROTEIN MCPB"/>
    <property type="match status" value="1"/>
</dbReference>
<dbReference type="InterPro" id="IPR029151">
    <property type="entry name" value="Sensor-like_sf"/>
</dbReference>
<feature type="transmembrane region" description="Helical" evidence="10">
    <location>
        <begin position="326"/>
        <end position="348"/>
    </location>
</feature>
<evidence type="ECO:0000256" key="4">
    <source>
        <dbReference type="ARBA" id="ARBA00022692"/>
    </source>
</evidence>
<evidence type="ECO:0000256" key="7">
    <source>
        <dbReference type="ARBA" id="ARBA00023224"/>
    </source>
</evidence>
<evidence type="ECO:0000256" key="8">
    <source>
        <dbReference type="ARBA" id="ARBA00029447"/>
    </source>
</evidence>
<dbReference type="SMART" id="SM00283">
    <property type="entry name" value="MA"/>
    <property type="match status" value="1"/>
</dbReference>
<dbReference type="InterPro" id="IPR004090">
    <property type="entry name" value="Chemotax_Me-accpt_rcpt"/>
</dbReference>
<dbReference type="RefSeq" id="WP_390276854.1">
    <property type="nucleotide sequence ID" value="NZ_JBHRYH010000009.1"/>
</dbReference>
<dbReference type="Gene3D" id="3.30.450.20">
    <property type="entry name" value="PAS domain"/>
    <property type="match status" value="2"/>
</dbReference>
<comment type="subcellular location">
    <subcellularLocation>
        <location evidence="1">Cell membrane</location>
        <topology evidence="1">Multi-pass membrane protein</topology>
    </subcellularLocation>
</comment>
<dbReference type="Proteomes" id="UP001595636">
    <property type="component" value="Unassembled WGS sequence"/>
</dbReference>
<evidence type="ECO:0000256" key="3">
    <source>
        <dbReference type="ARBA" id="ARBA00022500"/>
    </source>
</evidence>
<keyword evidence="6 10" id="KW-0472">Membrane</keyword>
<keyword evidence="5 10" id="KW-1133">Transmembrane helix</keyword>
<evidence type="ECO:0000259" key="12">
    <source>
        <dbReference type="PROSITE" id="PS50885"/>
    </source>
</evidence>
<keyword evidence="3" id="KW-0145">Chemotaxis</keyword>
<evidence type="ECO:0000259" key="11">
    <source>
        <dbReference type="PROSITE" id="PS50111"/>
    </source>
</evidence>
<evidence type="ECO:0000256" key="5">
    <source>
        <dbReference type="ARBA" id="ARBA00022989"/>
    </source>
</evidence>
<dbReference type="PROSITE" id="PS50111">
    <property type="entry name" value="CHEMOTAXIS_TRANSDUC_2"/>
    <property type="match status" value="1"/>
</dbReference>
<dbReference type="Gene3D" id="1.10.287.950">
    <property type="entry name" value="Methyl-accepting chemotaxis protein"/>
    <property type="match status" value="1"/>
</dbReference>
<dbReference type="CDD" id="cd12913">
    <property type="entry name" value="PDC1_MCP_like"/>
    <property type="match status" value="1"/>
</dbReference>
<gene>
    <name evidence="13" type="ORF">ACFOKJ_04185</name>
</gene>
<dbReference type="PROSITE" id="PS50885">
    <property type="entry name" value="HAMP"/>
    <property type="match status" value="1"/>
</dbReference>
<keyword evidence="7 9" id="KW-0807">Transducer</keyword>
<evidence type="ECO:0000313" key="13">
    <source>
        <dbReference type="EMBL" id="MFC3625346.1"/>
    </source>
</evidence>
<feature type="transmembrane region" description="Helical" evidence="10">
    <location>
        <begin position="34"/>
        <end position="56"/>
    </location>
</feature>
<dbReference type="InterPro" id="IPR033479">
    <property type="entry name" value="dCache_1"/>
</dbReference>
<reference evidence="14" key="1">
    <citation type="journal article" date="2019" name="Int. J. Syst. Evol. Microbiol.">
        <title>The Global Catalogue of Microorganisms (GCM) 10K type strain sequencing project: providing services to taxonomists for standard genome sequencing and annotation.</title>
        <authorList>
            <consortium name="The Broad Institute Genomics Platform"/>
            <consortium name="The Broad Institute Genome Sequencing Center for Infectious Disease"/>
            <person name="Wu L."/>
            <person name="Ma J."/>
        </authorList>
    </citation>
    <scope>NUCLEOTIDE SEQUENCE [LARGE SCALE GENOMIC DNA]</scope>
    <source>
        <strain evidence="14">KCTC 42195</strain>
    </source>
</reference>
<dbReference type="CDD" id="cd06225">
    <property type="entry name" value="HAMP"/>
    <property type="match status" value="1"/>
</dbReference>
<comment type="similarity">
    <text evidence="8">Belongs to the methyl-accepting chemotaxis (MCP) protein family.</text>
</comment>
<protein>
    <submittedName>
        <fullName evidence="13">Methyl-accepting chemotaxis protein</fullName>
    </submittedName>
</protein>
<dbReference type="EMBL" id="JBHRYH010000009">
    <property type="protein sequence ID" value="MFC3625346.1"/>
    <property type="molecule type" value="Genomic_DNA"/>
</dbReference>
<dbReference type="SUPFAM" id="SSF103190">
    <property type="entry name" value="Sensory domain-like"/>
    <property type="match status" value="1"/>
</dbReference>
<dbReference type="Pfam" id="PF00672">
    <property type="entry name" value="HAMP"/>
    <property type="match status" value="1"/>
</dbReference>
<dbReference type="Pfam" id="PF00015">
    <property type="entry name" value="MCPsignal"/>
    <property type="match status" value="1"/>
</dbReference>
<accession>A0ABV7TRJ6</accession>
<name>A0ABV7TRJ6_9NEIS</name>
<dbReference type="InterPro" id="IPR004089">
    <property type="entry name" value="MCPsignal_dom"/>
</dbReference>
<comment type="caution">
    <text evidence="13">The sequence shown here is derived from an EMBL/GenBank/DDBJ whole genome shotgun (WGS) entry which is preliminary data.</text>
</comment>
<evidence type="ECO:0000256" key="6">
    <source>
        <dbReference type="ARBA" id="ARBA00023136"/>
    </source>
</evidence>
<dbReference type="PRINTS" id="PR00260">
    <property type="entry name" value="CHEMTRNSDUCR"/>
</dbReference>
<evidence type="ECO:0000256" key="10">
    <source>
        <dbReference type="SAM" id="Phobius"/>
    </source>
</evidence>
<organism evidence="13 14">
    <name type="scientific">Vogesella amnigena</name>
    <dbReference type="NCBI Taxonomy" id="1507449"/>
    <lineage>
        <taxon>Bacteria</taxon>
        <taxon>Pseudomonadati</taxon>
        <taxon>Pseudomonadota</taxon>
        <taxon>Betaproteobacteria</taxon>
        <taxon>Neisseriales</taxon>
        <taxon>Chromobacteriaceae</taxon>
        <taxon>Vogesella</taxon>
    </lineage>
</organism>
<sequence>MNPLIFQLWQRKGAATAGAMADSENPVVMTIRSKLVLCLLFTTLFPVLLIATLAIIQARSEAMQHFVDASGREIRQVDRALSESFQTVFNDVAYFATLPQLDALGPQISNYTQLAGEQRMASAGKPGIEGELYRLFEQFGQAHPGLAYIYVGTEHGGIVQWPQGKVSAPYDPRRRAWYAQAMANPGQSQLTPAYYWPGDGATIVSVVHAVVRDGRKLGVMAMDVSLRGLTETVGRIRIGESGFLMLVEDSGTVLVDPSNPAHNFQPLAGIEAGAYAALARAGSGVVSLTLHGERYQAQILKSPKLGWKFIGLVKQSEIYAHANRMAWTMVAISAALLVVLFVLGGWFAGLISRPVRQVAEGLHAIAAGGGGLEQRLRIRSRDETAVLARRFNAILDTIQHLVKQTGSRALAVGDAAQQVDQVARSISHTARSQLQVLDNASVAVSHMADSAETIAANSARAAAAARDGEASVNQGELVVDRTVGSVSALGSRLRQAATSLQELASSGRGITAILDVIRGIADQTNLLALNAAIEAARAGEHGRGFAVVADEVRALAQRTQQSTTQIQQLLDRLAQGTSQVVHDMEQSLAQSDEAVALSDATRTVFESVSQAVRIINDMNAQIAAASVTQHQASRSLHGDIGEVCAAANRVLETADAAASHSDGLVAQAAGLEQLVSHFGG</sequence>
<dbReference type="SUPFAM" id="SSF58104">
    <property type="entry name" value="Methyl-accepting chemotaxis protein (MCP) signaling domain"/>
    <property type="match status" value="1"/>
</dbReference>
<dbReference type="Pfam" id="PF02743">
    <property type="entry name" value="dCache_1"/>
    <property type="match status" value="1"/>
</dbReference>
<feature type="domain" description="HAMP" evidence="12">
    <location>
        <begin position="349"/>
        <end position="403"/>
    </location>
</feature>
<keyword evidence="14" id="KW-1185">Reference proteome</keyword>
<evidence type="ECO:0000256" key="2">
    <source>
        <dbReference type="ARBA" id="ARBA00022475"/>
    </source>
</evidence>
<proteinExistence type="inferred from homology"/>
<dbReference type="PANTHER" id="PTHR32089:SF112">
    <property type="entry name" value="LYSOZYME-LIKE PROTEIN-RELATED"/>
    <property type="match status" value="1"/>
</dbReference>
<evidence type="ECO:0000313" key="14">
    <source>
        <dbReference type="Proteomes" id="UP001595636"/>
    </source>
</evidence>
<dbReference type="InterPro" id="IPR003660">
    <property type="entry name" value="HAMP_dom"/>
</dbReference>
<evidence type="ECO:0000256" key="1">
    <source>
        <dbReference type="ARBA" id="ARBA00004651"/>
    </source>
</evidence>